<dbReference type="RefSeq" id="WP_086889245.1">
    <property type="nucleotide sequence ID" value="NZ_CP019893.1"/>
</dbReference>
<name>A0A2Z2HUE3_9EURY</name>
<dbReference type="PROSITE" id="PS51257">
    <property type="entry name" value="PROKAR_LIPOPROTEIN"/>
    <property type="match status" value="1"/>
</dbReference>
<accession>A0A2Z2HUE3</accession>
<protein>
    <submittedName>
        <fullName evidence="1">Uncharacterized protein</fullName>
    </submittedName>
</protein>
<dbReference type="AlphaFoldDB" id="A0A2Z2HUE3"/>
<dbReference type="GeneID" id="32895379"/>
<proteinExistence type="predicted"/>
<dbReference type="Proteomes" id="UP000250088">
    <property type="component" value="Chromosome"/>
</dbReference>
<gene>
    <name evidence="1" type="ORF">B1756_14860</name>
</gene>
<dbReference type="EMBL" id="CP019893">
    <property type="protein sequence ID" value="ARS90881.1"/>
    <property type="molecule type" value="Genomic_DNA"/>
</dbReference>
<evidence type="ECO:0000313" key="2">
    <source>
        <dbReference type="Proteomes" id="UP000250088"/>
    </source>
</evidence>
<keyword evidence="2" id="KW-1185">Reference proteome</keyword>
<organism evidence="1 2">
    <name type="scientific">Natrarchaeobaculum aegyptiacum</name>
    <dbReference type="NCBI Taxonomy" id="745377"/>
    <lineage>
        <taxon>Archaea</taxon>
        <taxon>Methanobacteriati</taxon>
        <taxon>Methanobacteriota</taxon>
        <taxon>Stenosarchaea group</taxon>
        <taxon>Halobacteria</taxon>
        <taxon>Halobacteriales</taxon>
        <taxon>Natrialbaceae</taxon>
        <taxon>Natrarchaeobaculum</taxon>
    </lineage>
</organism>
<sequence>MRRREVLAGTAVGITALLAGCAGDCHGGDGVTFEPVDPEEVVDREVTTDVGTGDRPTLLANLATRTLAGETPEVETTGGSPLSWLTYAERDGTIYEIREETVDEGTVTAPEYDLSRDREMDDDVGAAETLAYEDLPRHDRWRATSGGAFYFDHLESMSFTRTSVVAGYLDERRQETSILADGVDADYLEYDGSVARLEHSGEGSTDAARIRYDVDPVAEDAAEFADYVFADRGATLENPSENLEEFLAEVKEDGGRMDVCGHELDDDEAEAEEAPRREAVEELRATLEDLEEEADAGNGGPPGSGIDYLRYEGQWYRVGTDTWAV</sequence>
<dbReference type="OrthoDB" id="206330at2157"/>
<dbReference type="KEGG" id="naj:B1756_14860"/>
<evidence type="ECO:0000313" key="1">
    <source>
        <dbReference type="EMBL" id="ARS90881.1"/>
    </source>
</evidence>
<reference evidence="2" key="1">
    <citation type="submission" date="2017-02" db="EMBL/GenBank/DDBJ databases">
        <title>Natronthermophilus aegyptiacus gen. nov.,sp. nov., an aerobic, extremely halophilic alkalithermophilic archaeon isolated from the athalassohaline Wadi An Natrun, Egypt.</title>
        <authorList>
            <person name="Zhao B."/>
        </authorList>
    </citation>
    <scope>NUCLEOTIDE SEQUENCE [LARGE SCALE GENOMIC DNA]</scope>
    <source>
        <strain evidence="2">JW/NM-HA 15</strain>
    </source>
</reference>